<dbReference type="SUPFAM" id="SSF49265">
    <property type="entry name" value="Fibronectin type III"/>
    <property type="match status" value="2"/>
</dbReference>
<dbReference type="GO" id="GO:0005886">
    <property type="term" value="C:plasma membrane"/>
    <property type="evidence" value="ECO:0007669"/>
    <property type="project" value="UniProtKB-SubCell"/>
</dbReference>
<dbReference type="InterPro" id="IPR003599">
    <property type="entry name" value="Ig_sub"/>
</dbReference>
<feature type="chain" id="PRO_5015341591" evidence="17">
    <location>
        <begin position="20"/>
        <end position="1487"/>
    </location>
</feature>
<dbReference type="Pfam" id="PF13927">
    <property type="entry name" value="Ig_3"/>
    <property type="match status" value="3"/>
</dbReference>
<keyword evidence="9" id="KW-0770">Synapse</keyword>
<dbReference type="SMART" id="SM00408">
    <property type="entry name" value="IGc2"/>
    <property type="match status" value="8"/>
</dbReference>
<reference evidence="20" key="1">
    <citation type="submission" date="2017-03" db="EMBL/GenBank/DDBJ databases">
        <title>Cloning of Dscam genes from insect species.</title>
        <authorList>
            <person name="Shi Y."/>
            <person name="Jin Y."/>
        </authorList>
    </citation>
    <scope>NUCLEOTIDE SEQUENCE</scope>
</reference>
<feature type="domain" description="Ig-like" evidence="18">
    <location>
        <begin position="25"/>
        <end position="118"/>
    </location>
</feature>
<dbReference type="PROSITE" id="PS50835">
    <property type="entry name" value="IG_LIKE"/>
    <property type="match status" value="9"/>
</dbReference>
<dbReference type="PROSITE" id="PS50853">
    <property type="entry name" value="FN3"/>
    <property type="match status" value="4"/>
</dbReference>
<dbReference type="GO" id="GO:0007399">
    <property type="term" value="P:nervous system development"/>
    <property type="evidence" value="ECO:0007669"/>
    <property type="project" value="UniProtKB-KW"/>
</dbReference>
<feature type="transmembrane region" description="Helical" evidence="16">
    <location>
        <begin position="1314"/>
        <end position="1336"/>
    </location>
</feature>
<evidence type="ECO:0000256" key="16">
    <source>
        <dbReference type="SAM" id="Phobius"/>
    </source>
</evidence>
<dbReference type="InterPro" id="IPR003961">
    <property type="entry name" value="FN3_dom"/>
</dbReference>
<feature type="domain" description="Fibronectin type-III" evidence="19">
    <location>
        <begin position="896"/>
        <end position="994"/>
    </location>
</feature>
<evidence type="ECO:0000256" key="2">
    <source>
        <dbReference type="ARBA" id="ARBA00022475"/>
    </source>
</evidence>
<dbReference type="GO" id="GO:0009653">
    <property type="term" value="P:anatomical structure morphogenesis"/>
    <property type="evidence" value="ECO:0007669"/>
    <property type="project" value="UniProtKB-ARBA"/>
</dbReference>
<feature type="domain" description="Fibronectin type-III" evidence="19">
    <location>
        <begin position="999"/>
        <end position="1098"/>
    </location>
</feature>
<feature type="domain" description="Ig-like" evidence="18">
    <location>
        <begin position="231"/>
        <end position="321"/>
    </location>
</feature>
<dbReference type="InterPro" id="IPR013106">
    <property type="entry name" value="Ig_V-set"/>
</dbReference>
<dbReference type="FunFam" id="2.60.40.10:FF:000719">
    <property type="entry name" value="nephrin isoform X1"/>
    <property type="match status" value="1"/>
</dbReference>
<evidence type="ECO:0000256" key="10">
    <source>
        <dbReference type="ARBA" id="ARBA00023136"/>
    </source>
</evidence>
<dbReference type="FunFam" id="2.60.40.10:FF:000120">
    <property type="entry name" value="Down syndrome cell adhesion molecule like 1"/>
    <property type="match status" value="1"/>
</dbReference>
<dbReference type="Pfam" id="PF00041">
    <property type="entry name" value="fn3"/>
    <property type="match status" value="3"/>
</dbReference>
<accession>A0A2R4KND8</accession>
<feature type="domain" description="Ig-like" evidence="18">
    <location>
        <begin position="512"/>
        <end position="599"/>
    </location>
</feature>
<keyword evidence="5" id="KW-0677">Repeat</keyword>
<evidence type="ECO:0000313" key="20">
    <source>
        <dbReference type="EMBL" id="AVV62006.1"/>
    </source>
</evidence>
<evidence type="ECO:0000256" key="9">
    <source>
        <dbReference type="ARBA" id="ARBA00023018"/>
    </source>
</evidence>
<keyword evidence="12" id="KW-0325">Glycoprotein</keyword>
<feature type="domain" description="Fibronectin type-III" evidence="19">
    <location>
        <begin position="1198"/>
        <end position="1298"/>
    </location>
</feature>
<dbReference type="FunFam" id="2.60.40.10:FF:000032">
    <property type="entry name" value="palladin isoform X1"/>
    <property type="match status" value="1"/>
</dbReference>
<keyword evidence="8 16" id="KW-1133">Transmembrane helix</keyword>
<feature type="domain" description="Fibronectin type-III" evidence="19">
    <location>
        <begin position="1100"/>
        <end position="1194"/>
    </location>
</feature>
<comment type="subcellular location">
    <subcellularLocation>
        <location evidence="1">Cell membrane</location>
        <topology evidence="1">Single-pass type I membrane protein</topology>
    </subcellularLocation>
    <subcellularLocation>
        <location evidence="14">Synapse</location>
    </subcellularLocation>
</comment>
<evidence type="ECO:0000256" key="3">
    <source>
        <dbReference type="ARBA" id="ARBA00022692"/>
    </source>
</evidence>
<dbReference type="GO" id="GO:0045202">
    <property type="term" value="C:synapse"/>
    <property type="evidence" value="ECO:0007669"/>
    <property type="project" value="UniProtKB-SubCell"/>
</dbReference>
<feature type="domain" description="Ig-like" evidence="18">
    <location>
        <begin position="323"/>
        <end position="411"/>
    </location>
</feature>
<dbReference type="PANTHER" id="PTHR12231">
    <property type="entry name" value="CTX-RELATED TYPE I TRANSMEMBRANE PROTEIN"/>
    <property type="match status" value="1"/>
</dbReference>
<dbReference type="Pfam" id="PF07679">
    <property type="entry name" value="I-set"/>
    <property type="match status" value="4"/>
</dbReference>
<dbReference type="Gene3D" id="2.60.40.10">
    <property type="entry name" value="Immunoglobulins"/>
    <property type="match status" value="13"/>
</dbReference>
<evidence type="ECO:0000256" key="8">
    <source>
        <dbReference type="ARBA" id="ARBA00022989"/>
    </source>
</evidence>
<evidence type="ECO:0000256" key="6">
    <source>
        <dbReference type="ARBA" id="ARBA00022889"/>
    </source>
</evidence>
<feature type="region of interest" description="Disordered" evidence="15">
    <location>
        <begin position="1461"/>
        <end position="1487"/>
    </location>
</feature>
<keyword evidence="4 17" id="KW-0732">Signal</keyword>
<evidence type="ECO:0000256" key="15">
    <source>
        <dbReference type="SAM" id="MobiDB-lite"/>
    </source>
</evidence>
<dbReference type="OrthoDB" id="6138780at2759"/>
<dbReference type="InterPro" id="IPR003598">
    <property type="entry name" value="Ig_sub2"/>
</dbReference>
<evidence type="ECO:0000256" key="14">
    <source>
        <dbReference type="ARBA" id="ARBA00034103"/>
    </source>
</evidence>
<feature type="domain" description="Ig-like" evidence="18">
    <location>
        <begin position="699"/>
        <end position="787"/>
    </location>
</feature>
<evidence type="ECO:0000256" key="4">
    <source>
        <dbReference type="ARBA" id="ARBA00022729"/>
    </source>
</evidence>
<dbReference type="InterPro" id="IPR036179">
    <property type="entry name" value="Ig-like_dom_sf"/>
</dbReference>
<dbReference type="SMART" id="SM00406">
    <property type="entry name" value="IGv"/>
    <property type="match status" value="3"/>
</dbReference>
<organism evidence="20">
    <name type="scientific">Limulus polyphemus</name>
    <name type="common">Atlantic horseshoe crab</name>
    <dbReference type="NCBI Taxonomy" id="6850"/>
    <lineage>
        <taxon>Eukaryota</taxon>
        <taxon>Metazoa</taxon>
        <taxon>Ecdysozoa</taxon>
        <taxon>Arthropoda</taxon>
        <taxon>Chelicerata</taxon>
        <taxon>Merostomata</taxon>
        <taxon>Xiphosura</taxon>
        <taxon>Limulidae</taxon>
        <taxon>Limulus</taxon>
    </lineage>
</organism>
<dbReference type="InterPro" id="IPR056754">
    <property type="entry name" value="DSCAM/DSCAML_C"/>
</dbReference>
<dbReference type="FunFam" id="2.60.40.10:FF:000333">
    <property type="entry name" value="Down syndrome cell adhesion molecule"/>
    <property type="match status" value="1"/>
</dbReference>
<evidence type="ECO:0000259" key="18">
    <source>
        <dbReference type="PROSITE" id="PS50835"/>
    </source>
</evidence>
<dbReference type="SUPFAM" id="SSF48726">
    <property type="entry name" value="Immunoglobulin"/>
    <property type="match status" value="9"/>
</dbReference>
<protein>
    <submittedName>
        <fullName evidence="20">Dscam</fullName>
    </submittedName>
</protein>
<dbReference type="SMART" id="SM00409">
    <property type="entry name" value="IG"/>
    <property type="match status" value="8"/>
</dbReference>
<dbReference type="CDD" id="cd20958">
    <property type="entry name" value="IgI_5_Dscam"/>
    <property type="match status" value="1"/>
</dbReference>
<feature type="compositionally biased region" description="Basic residues" evidence="15">
    <location>
        <begin position="1475"/>
        <end position="1487"/>
    </location>
</feature>
<dbReference type="FunFam" id="2.60.40.10:FF:000324">
    <property type="entry name" value="Down syndrome cell adhesion molecule, isoform D"/>
    <property type="match status" value="1"/>
</dbReference>
<keyword evidence="13" id="KW-0393">Immunoglobulin domain</keyword>
<evidence type="ECO:0000256" key="5">
    <source>
        <dbReference type="ARBA" id="ARBA00022737"/>
    </source>
</evidence>
<dbReference type="InterPro" id="IPR013098">
    <property type="entry name" value="Ig_I-set"/>
</dbReference>
<feature type="domain" description="Ig-like" evidence="18">
    <location>
        <begin position="604"/>
        <end position="694"/>
    </location>
</feature>
<dbReference type="CDD" id="cd00063">
    <property type="entry name" value="FN3"/>
    <property type="match status" value="4"/>
</dbReference>
<gene>
    <name evidence="20" type="primary">Dscam</name>
</gene>
<dbReference type="PANTHER" id="PTHR12231:SF253">
    <property type="entry name" value="DPR-INTERACTING PROTEIN ETA, ISOFORM B-RELATED"/>
    <property type="match status" value="1"/>
</dbReference>
<keyword evidence="3 16" id="KW-0812">Transmembrane</keyword>
<keyword evidence="7" id="KW-0524">Neurogenesis</keyword>
<dbReference type="GO" id="GO:0007155">
    <property type="term" value="P:cell adhesion"/>
    <property type="evidence" value="ECO:0007669"/>
    <property type="project" value="UniProtKB-KW"/>
</dbReference>
<proteinExistence type="evidence at transcript level"/>
<name>A0A2R4KND8_LIMPO</name>
<dbReference type="Pfam" id="PF25059">
    <property type="entry name" value="FN3_DSCAM-DSCAML_C"/>
    <property type="match status" value="1"/>
</dbReference>
<dbReference type="GO" id="GO:0030154">
    <property type="term" value="P:cell differentiation"/>
    <property type="evidence" value="ECO:0007669"/>
    <property type="project" value="UniProtKB-ARBA"/>
</dbReference>
<sequence>MSWILVLLFIEYKLHFLDALSREGPTFVTEPPGIANFANDTGTVIPCSAQGNPPPAVTWTKENEEIVTNVPGLRYVRPDGSLVFTQFGAKEYRQDVHDTTYRCVASNAVGTVGSRIVRVKGVVLQSFRVEVNDDYVVSGNTGVLRCRIPDLVKEYVTVTSWLQDETFIIRGSTTASRFSVFPSGEFHIRRVTASDVRKTFRCQVQHRLTGETQTSSSSGRLVVTDAVNMPPRLTDFKRHVLAVEGEMVEIPCAAQGSPVPTYEWFKHAHGGYDRLTGGKTITLLDGTLVIHKPTAEDTGKYRCVVRNNLGSESSDTELVVSAPLSVKIYPRYQIVDVGKTASFNCNYSGYPILSIDWKKDNMPLQWNDRAHLTGGNGLRIFPVERQDKGMYQCFVRNQLGTAQVASELRIGDDEPIFQEVFQEQTLQPGSSLSLKCISQGNPLPQVTWLLDGMSLPTNPRFSLGDYVTEDQTVTSYVNISSVRPDDGGGYQCIAKNDVGEVRHMEKIRVYGPPFIRPMKNKSVLTGEILVIQCPVGGYPIESIIWEREGSRLPYNHRQKVYTNGTLIIQNVDRTTDEGRYVCQAKDKEGMTAENSIFISILVRPFIEPFSFPPSLHFGQRFNIMCVVTKGDPPVDIRWLKDGQKIADYLGIRVLRVTDFSSTLVFDSVRPEYHGNYTCQASNSAGTSTHTATMIIHVPPTWKIEPQNIAVTKDEDAKLDCQAEGFPAPHLRWTKAKGTEAPGQYSTISSNSRLHVYDNGTLVIYKSKKEDAGFYLCEATNGVAPSISKVVRLDINEPPHFSNKFQVQTIRKGLEITLKCEAEGDNPMTILWLKDKQRLDVRESKRHLLRETTLSASKTSHLYIIDPDRSDSGIFSCLASNAFGHDETNIQLIVQEPPDNPQSVKVGSFTSRSVTLSWLPPFTGNSPIVEYVVQWKKKEDKWQQHSSNSTVGGNETTFIVLNLLPFTTYAFRVFAANRLGTSQASQVVHVKTNEEAPGGPPVHVEAQATGAQSIKVTWKSPEEHLHYGTIRGYYVGYKLAGSVDTYVYQTLKVKDLGFQEESHLTNLRRYTKYAIVVQAFNDKGTGPASEETTVRTLENDPPFQPSLKLLATTSSTVQFFVMSKDRLTNNALSGFFLYYKEDRTDWSKVRIPPDTSEYKVTNLKCGTRYQFYIEAFNSAGKGEPSKTLTVKTKGMAPIAPSKQLLLSVNSTWVNIHLATWDDGGCPISYFSLRYKVETDNTWRILSDHVDPLRKDIVLSNLSYLTRYRLQVTAKSPAGITEAEYGFLTLPVSSGSAAPAEIMEKEHIPLYLDLNIILPVSVSLMVVVIIITTVYVILRRQYPHEGSNSGSTTYSRRKLQPQETLQMMNVNRTSKSLGPLVQGTTVYYPEPYATTRLSTQEENDLIEAGRDEPLYATVKRTPRPPRSGVHIYHYPVQGSSDGNADVCPSTSQWKETTIEFRIDEPPSAKSLSESPKRKLSKRLRKLSGN</sequence>
<evidence type="ECO:0000256" key="7">
    <source>
        <dbReference type="ARBA" id="ARBA00022902"/>
    </source>
</evidence>
<keyword evidence="11" id="KW-1015">Disulfide bond</keyword>
<keyword evidence="2" id="KW-1003">Cell membrane</keyword>
<evidence type="ECO:0000256" key="1">
    <source>
        <dbReference type="ARBA" id="ARBA00004251"/>
    </source>
</evidence>
<evidence type="ECO:0000256" key="13">
    <source>
        <dbReference type="ARBA" id="ARBA00023319"/>
    </source>
</evidence>
<dbReference type="InterPro" id="IPR007110">
    <property type="entry name" value="Ig-like_dom"/>
</dbReference>
<evidence type="ECO:0000259" key="19">
    <source>
        <dbReference type="PROSITE" id="PS50853"/>
    </source>
</evidence>
<dbReference type="EMBL" id="KY709717">
    <property type="protein sequence ID" value="AVV62006.1"/>
    <property type="molecule type" value="mRNA"/>
</dbReference>
<feature type="domain" description="Ig-like" evidence="18">
    <location>
        <begin position="125"/>
        <end position="218"/>
    </location>
</feature>
<dbReference type="FunFam" id="2.60.40.10:FF:000017">
    <property type="entry name" value="Down syndrome cell adhesion molecule b"/>
    <property type="match status" value="1"/>
</dbReference>
<feature type="signal peptide" evidence="17">
    <location>
        <begin position="1"/>
        <end position="19"/>
    </location>
</feature>
<evidence type="ECO:0000256" key="17">
    <source>
        <dbReference type="SAM" id="SignalP"/>
    </source>
</evidence>
<keyword evidence="6" id="KW-0130">Cell adhesion</keyword>
<dbReference type="FunFam" id="2.60.40.10:FF:000104">
    <property type="entry name" value="Down syndrome cell adhesion molecule b"/>
    <property type="match status" value="1"/>
</dbReference>
<dbReference type="InterPro" id="IPR051170">
    <property type="entry name" value="Neural/epithelial_adhesion"/>
</dbReference>
<evidence type="ECO:0000256" key="12">
    <source>
        <dbReference type="ARBA" id="ARBA00023180"/>
    </source>
</evidence>
<dbReference type="CDD" id="cd20956">
    <property type="entry name" value="IgI_4_Dscam"/>
    <property type="match status" value="1"/>
</dbReference>
<evidence type="ECO:0000256" key="11">
    <source>
        <dbReference type="ARBA" id="ARBA00023157"/>
    </source>
</evidence>
<dbReference type="PRINTS" id="PR00014">
    <property type="entry name" value="FNTYPEIII"/>
</dbReference>
<feature type="domain" description="Ig-like" evidence="18">
    <location>
        <begin position="798"/>
        <end position="890"/>
    </location>
</feature>
<keyword evidence="10 16" id="KW-0472">Membrane</keyword>
<dbReference type="InterPro" id="IPR013783">
    <property type="entry name" value="Ig-like_fold"/>
</dbReference>
<dbReference type="SMART" id="SM00060">
    <property type="entry name" value="FN3"/>
    <property type="match status" value="4"/>
</dbReference>
<dbReference type="InterPro" id="IPR036116">
    <property type="entry name" value="FN3_sf"/>
</dbReference>
<feature type="domain" description="Ig-like" evidence="18">
    <location>
        <begin position="415"/>
        <end position="508"/>
    </location>
</feature>